<dbReference type="AlphaFoldDB" id="A0A4V1IQJ8"/>
<name>A0A4V1IQJ8_9FUNG</name>
<sequence length="263" mass="28224">MQLIHSLAVAALATAAIATPIGPHRPPGNVGALCGGNHFFPPCQSGLVCWLKHVPGRSFQVNNDVAKRQEVPVHFKKNGKKGDLCTLLFFFSCEPGLDCVALPGLHQPVCAPGVCSDRISKEGDTCGGNTLNPTVCASDLICSHDINPDLGGTCIAVPKITKVGLHGNISIPRGQWQSPQMFQNDPCMAQGAKNRKSDIPKAGRICPQTEALTLFNRKDIVEGTYSKNESSHLSGTHHHQAPDIMRLSPEMRVRTIVEPTLMA</sequence>
<evidence type="ECO:0000256" key="1">
    <source>
        <dbReference type="SAM" id="SignalP"/>
    </source>
</evidence>
<gene>
    <name evidence="2" type="ORF">BDK51DRAFT_34340</name>
</gene>
<dbReference type="OrthoDB" id="2159327at2759"/>
<evidence type="ECO:0000313" key="3">
    <source>
        <dbReference type="Proteomes" id="UP000269721"/>
    </source>
</evidence>
<dbReference type="Proteomes" id="UP000269721">
    <property type="component" value="Unassembled WGS sequence"/>
</dbReference>
<organism evidence="2 3">
    <name type="scientific">Blyttiomyces helicus</name>
    <dbReference type="NCBI Taxonomy" id="388810"/>
    <lineage>
        <taxon>Eukaryota</taxon>
        <taxon>Fungi</taxon>
        <taxon>Fungi incertae sedis</taxon>
        <taxon>Chytridiomycota</taxon>
        <taxon>Chytridiomycota incertae sedis</taxon>
        <taxon>Chytridiomycetes</taxon>
        <taxon>Chytridiomycetes incertae sedis</taxon>
        <taxon>Blyttiomyces</taxon>
    </lineage>
</organism>
<reference evidence="3" key="1">
    <citation type="journal article" date="2018" name="Nat. Microbiol.">
        <title>Leveraging single-cell genomics to expand the fungal tree of life.</title>
        <authorList>
            <person name="Ahrendt S.R."/>
            <person name="Quandt C.A."/>
            <person name="Ciobanu D."/>
            <person name="Clum A."/>
            <person name="Salamov A."/>
            <person name="Andreopoulos B."/>
            <person name="Cheng J.F."/>
            <person name="Woyke T."/>
            <person name="Pelin A."/>
            <person name="Henrissat B."/>
            <person name="Reynolds N.K."/>
            <person name="Benny G.L."/>
            <person name="Smith M.E."/>
            <person name="James T.Y."/>
            <person name="Grigoriev I.V."/>
        </authorList>
    </citation>
    <scope>NUCLEOTIDE SEQUENCE [LARGE SCALE GENOMIC DNA]</scope>
</reference>
<protein>
    <recommendedName>
        <fullName evidence="4">IGFBP N-terminal domain-containing protein</fullName>
    </recommendedName>
</protein>
<proteinExistence type="predicted"/>
<keyword evidence="3" id="KW-1185">Reference proteome</keyword>
<dbReference type="EMBL" id="KZ997897">
    <property type="protein sequence ID" value="RKO86807.1"/>
    <property type="molecule type" value="Genomic_DNA"/>
</dbReference>
<feature type="signal peptide" evidence="1">
    <location>
        <begin position="1"/>
        <end position="18"/>
    </location>
</feature>
<evidence type="ECO:0008006" key="4">
    <source>
        <dbReference type="Google" id="ProtNLM"/>
    </source>
</evidence>
<feature type="chain" id="PRO_5020343934" description="IGFBP N-terminal domain-containing protein" evidence="1">
    <location>
        <begin position="19"/>
        <end position="263"/>
    </location>
</feature>
<evidence type="ECO:0000313" key="2">
    <source>
        <dbReference type="EMBL" id="RKO86807.1"/>
    </source>
</evidence>
<accession>A0A4V1IQJ8</accession>
<keyword evidence="1" id="KW-0732">Signal</keyword>